<dbReference type="PANTHER" id="PTHR12558:SF9">
    <property type="entry name" value="CELL DIVISION CYCLE PROTEIN 16 HOMOLOG"/>
    <property type="match status" value="1"/>
</dbReference>
<dbReference type="Gene3D" id="1.25.40.10">
    <property type="entry name" value="Tetratricopeptide repeat domain"/>
    <property type="match status" value="1"/>
</dbReference>
<evidence type="ECO:0000313" key="8">
    <source>
        <dbReference type="EMBL" id="AGT15904.1"/>
    </source>
</evidence>
<dbReference type="EMBL" id="KF184685">
    <property type="protein sequence ID" value="AGT15904.1"/>
    <property type="molecule type" value="Genomic_DNA"/>
</dbReference>
<reference evidence="8" key="1">
    <citation type="submission" date="2013-05" db="EMBL/GenBank/DDBJ databases">
        <title>Building the sugarcane genome for biotechnology and identifying evolutionary trends.</title>
        <authorList>
            <person name="De Setta N."/>
            <person name="Monteiro-Vitorello C.B."/>
            <person name="Metcalfe C.J."/>
            <person name="Cruz G.M.Q."/>
            <person name="Del Bem L.E."/>
            <person name="Vicentini R."/>
            <person name="Nogueira F.T.S."/>
            <person name="Campos R.A."/>
            <person name="Nunes S.L."/>
            <person name="Turrini P.C.G."/>
            <person name="Vieira A.P."/>
            <person name="Cruz E.A.O."/>
            <person name="Correa T.C.S."/>
            <person name="Hotta C.T."/>
            <person name="de Mello-Varani A."/>
            <person name="Vautrin S."/>
            <person name="Trindade A.S."/>
            <person name="Vilela M.M."/>
            <person name="Horta C.L."/>
            <person name="Sato P.M."/>
            <person name="de Andrade R.F."/>
            <person name="Nishiyama M.Y."/>
            <person name="Cardoso-Silva C.B."/>
            <person name="Scortecci K.C."/>
            <person name="Garcia A.A.F."/>
            <person name="Carneiro M.S."/>
            <person name="Kim C."/>
            <person name="Paterson A.H."/>
            <person name="Berges H."/>
            <person name="D'Hont A."/>
            <person name="de-Souza A.P."/>
            <person name="Souza G.M."/>
            <person name="Vincentz M."/>
            <person name="Kitajima J.P."/>
            <person name="Van Sluys M.-A."/>
        </authorList>
    </citation>
    <scope>NUCLEOTIDE SEQUENCE</scope>
</reference>
<evidence type="ECO:0000256" key="2">
    <source>
        <dbReference type="ARBA" id="ARBA00022737"/>
    </source>
</evidence>
<sequence>MKEYRKAVQLFELTLDHTSSSLNEMWEPTLVNLGHALRKLKEYQKAVSYYEKALTLPTKSLSAFAGLAYTYHLMDNFEAAINYYHKALWLKPDDQFCTDMLTYALESICQSTARRRIVWA</sequence>
<keyword evidence="2" id="KW-0677">Repeat</keyword>
<keyword evidence="3" id="KW-0498">Mitosis</keyword>
<name>A0A059PZE2_9POAL</name>
<dbReference type="SMART" id="SM00028">
    <property type="entry name" value="TPR"/>
    <property type="match status" value="2"/>
</dbReference>
<dbReference type="Pfam" id="PF00515">
    <property type="entry name" value="TPR_1"/>
    <property type="match status" value="2"/>
</dbReference>
<dbReference type="GO" id="GO:0005680">
    <property type="term" value="C:anaphase-promoting complex"/>
    <property type="evidence" value="ECO:0007669"/>
    <property type="project" value="TreeGrafter"/>
</dbReference>
<evidence type="ECO:0000256" key="4">
    <source>
        <dbReference type="ARBA" id="ARBA00022786"/>
    </source>
</evidence>
<dbReference type="InterPro" id="IPR011990">
    <property type="entry name" value="TPR-like_helical_dom_sf"/>
</dbReference>
<feature type="repeat" description="TPR" evidence="7">
    <location>
        <begin position="61"/>
        <end position="94"/>
    </location>
</feature>
<dbReference type="PROSITE" id="PS50005">
    <property type="entry name" value="TPR"/>
    <property type="match status" value="2"/>
</dbReference>
<dbReference type="GO" id="GO:0005737">
    <property type="term" value="C:cytoplasm"/>
    <property type="evidence" value="ECO:0007669"/>
    <property type="project" value="TreeGrafter"/>
</dbReference>
<evidence type="ECO:0000256" key="6">
    <source>
        <dbReference type="ARBA" id="ARBA00023306"/>
    </source>
</evidence>
<dbReference type="InterPro" id="IPR019734">
    <property type="entry name" value="TPR_rpt"/>
</dbReference>
<accession>A0A059PZE2</accession>
<keyword evidence="4" id="KW-0833">Ubl conjugation pathway</keyword>
<keyword evidence="1" id="KW-0132">Cell division</keyword>
<feature type="repeat" description="TPR" evidence="7">
    <location>
        <begin position="27"/>
        <end position="60"/>
    </location>
</feature>
<dbReference type="AlphaFoldDB" id="A0A059PZE2"/>
<proteinExistence type="predicted"/>
<organism evidence="8">
    <name type="scientific">Saccharum hybrid cultivar R570</name>
    <dbReference type="NCBI Taxonomy" id="131158"/>
    <lineage>
        <taxon>Eukaryota</taxon>
        <taxon>Viridiplantae</taxon>
        <taxon>Streptophyta</taxon>
        <taxon>Embryophyta</taxon>
        <taxon>Tracheophyta</taxon>
        <taxon>Spermatophyta</taxon>
        <taxon>Magnoliopsida</taxon>
        <taxon>Liliopsida</taxon>
        <taxon>Poales</taxon>
        <taxon>Poaceae</taxon>
        <taxon>PACMAD clade</taxon>
        <taxon>Panicoideae</taxon>
        <taxon>Andropogonodae</taxon>
        <taxon>Andropogoneae</taxon>
        <taxon>Saccharinae</taxon>
        <taxon>Saccharum</taxon>
        <taxon>Saccharum officinarum species complex</taxon>
    </lineage>
</organism>
<dbReference type="GO" id="GO:0031145">
    <property type="term" value="P:anaphase-promoting complex-dependent catabolic process"/>
    <property type="evidence" value="ECO:0007669"/>
    <property type="project" value="TreeGrafter"/>
</dbReference>
<evidence type="ECO:0000256" key="3">
    <source>
        <dbReference type="ARBA" id="ARBA00022776"/>
    </source>
</evidence>
<evidence type="ECO:0000256" key="7">
    <source>
        <dbReference type="PROSITE-ProRule" id="PRU00339"/>
    </source>
</evidence>
<dbReference type="PANTHER" id="PTHR12558">
    <property type="entry name" value="CELL DIVISION CYCLE 16,23,27"/>
    <property type="match status" value="1"/>
</dbReference>
<gene>
    <name evidence="8" type="ORF">SHCRBa_121_B20_R_310</name>
</gene>
<dbReference type="GO" id="GO:0045842">
    <property type="term" value="P:positive regulation of mitotic metaphase/anaphase transition"/>
    <property type="evidence" value="ECO:0007669"/>
    <property type="project" value="TreeGrafter"/>
</dbReference>
<evidence type="ECO:0000256" key="5">
    <source>
        <dbReference type="ARBA" id="ARBA00022803"/>
    </source>
</evidence>
<dbReference type="GO" id="GO:0051301">
    <property type="term" value="P:cell division"/>
    <property type="evidence" value="ECO:0007669"/>
    <property type="project" value="UniProtKB-KW"/>
</dbReference>
<protein>
    <submittedName>
        <fullName evidence="8">Uncharacterized protein</fullName>
    </submittedName>
</protein>
<evidence type="ECO:0000256" key="1">
    <source>
        <dbReference type="ARBA" id="ARBA00022618"/>
    </source>
</evidence>
<dbReference type="GO" id="GO:0016567">
    <property type="term" value="P:protein ubiquitination"/>
    <property type="evidence" value="ECO:0007669"/>
    <property type="project" value="TreeGrafter"/>
</dbReference>
<keyword evidence="5 7" id="KW-0802">TPR repeat</keyword>
<dbReference type="SUPFAM" id="SSF48452">
    <property type="entry name" value="TPR-like"/>
    <property type="match status" value="1"/>
</dbReference>
<keyword evidence="6" id="KW-0131">Cell cycle</keyword>